<dbReference type="Proteomes" id="UP001377830">
    <property type="component" value="Chromosome"/>
</dbReference>
<reference evidence="4" key="1">
    <citation type="journal article" date="2024" name="Int. J. Syst. Evol. Microbiol.">
        <title>Pectobacterium araliae sp. nov., a pathogen causing bacterial soft rot of Japanese angelica tree in Japan.</title>
        <authorList>
            <person name="Sawada H."/>
            <person name="Someya N."/>
            <person name="Morohoshi T."/>
            <person name="Ono M."/>
            <person name="Satou M."/>
        </authorList>
    </citation>
    <scope>NUCLEOTIDE SEQUENCE [LARGE SCALE GENOMIC DNA]</scope>
    <source>
        <strain evidence="4">MAFF 302110</strain>
    </source>
</reference>
<evidence type="ECO:0000259" key="2">
    <source>
        <dbReference type="Pfam" id="PF00535"/>
    </source>
</evidence>
<dbReference type="InterPro" id="IPR001173">
    <property type="entry name" value="Glyco_trans_2-like"/>
</dbReference>
<comment type="similarity">
    <text evidence="1">Belongs to the glycosyltransferase 2 family. WaaE/KdtX subfamily.</text>
</comment>
<feature type="domain" description="Glycosyltransferase 2-like" evidence="2">
    <location>
        <begin position="1"/>
        <end position="120"/>
    </location>
</feature>
<dbReference type="InterPro" id="IPR011990">
    <property type="entry name" value="TPR-like_helical_dom_sf"/>
</dbReference>
<dbReference type="SUPFAM" id="SSF53448">
    <property type="entry name" value="Nucleotide-diphospho-sugar transferases"/>
    <property type="match status" value="1"/>
</dbReference>
<gene>
    <name evidence="3" type="ORF">PEC302110_14650</name>
</gene>
<protein>
    <recommendedName>
        <fullName evidence="2">Glycosyltransferase 2-like domain-containing protein</fullName>
    </recommendedName>
</protein>
<evidence type="ECO:0000313" key="4">
    <source>
        <dbReference type="Proteomes" id="UP001377830"/>
    </source>
</evidence>
<dbReference type="Gene3D" id="1.25.40.10">
    <property type="entry name" value="Tetratricopeptide repeat domain"/>
    <property type="match status" value="2"/>
</dbReference>
<dbReference type="KEGG" id="parl:PEC302110_14650"/>
<dbReference type="SMART" id="SM00028">
    <property type="entry name" value="TPR"/>
    <property type="match status" value="3"/>
</dbReference>
<dbReference type="SUPFAM" id="SSF48452">
    <property type="entry name" value="TPR-like"/>
    <property type="match status" value="1"/>
</dbReference>
<sequence>MIVKNEALHLGNALKEIVKYFDDIVVVDTGSTDDSKNIARVFTDKVYDFEWIADFSAARNYALQFTKHDWVLVIDADEEIELIDMAELSKLLHQHATKIGNIERLDHIDEDGENSIVKENFSRLFRKDLYYYEGSIHEQIVPRTTNTHTTKRFTAPIVLNHIGYQQEVLRQTNKIARNISMLEKAISDTPKEPYLHYQLGKSHYLRKDYISAINSFSIAIKLQSNFFLTYNENLIECYGYSLINTGKYKESLDVLKYEKYYPSTDFIFLKALILMNNSDFQGALDNFQQCISMPPGRKSGVNSYKANHNIAVILECHNMLDEAVAFYEKCGNYTPAKAGIARLLIE</sequence>
<evidence type="ECO:0000313" key="3">
    <source>
        <dbReference type="EMBL" id="BES84368.1"/>
    </source>
</evidence>
<keyword evidence="4" id="KW-1185">Reference proteome</keyword>
<name>A0AAN0KHN0_9GAMM</name>
<proteinExistence type="inferred from homology"/>
<dbReference type="Pfam" id="PF00535">
    <property type="entry name" value="Glycos_transf_2"/>
    <property type="match status" value="1"/>
</dbReference>
<organism evidence="3 4">
    <name type="scientific">Pectobacterium araliae</name>
    <dbReference type="NCBI Taxonomy" id="3073862"/>
    <lineage>
        <taxon>Bacteria</taxon>
        <taxon>Pseudomonadati</taxon>
        <taxon>Pseudomonadota</taxon>
        <taxon>Gammaproteobacteria</taxon>
        <taxon>Enterobacterales</taxon>
        <taxon>Pectobacteriaceae</taxon>
        <taxon>Pectobacterium</taxon>
    </lineage>
</organism>
<dbReference type="CDD" id="cd02511">
    <property type="entry name" value="Beta4Glucosyltransferase"/>
    <property type="match status" value="1"/>
</dbReference>
<dbReference type="InterPro" id="IPR019734">
    <property type="entry name" value="TPR_rpt"/>
</dbReference>
<evidence type="ECO:0000256" key="1">
    <source>
        <dbReference type="ARBA" id="ARBA00038494"/>
    </source>
</evidence>
<dbReference type="InterPro" id="IPR029044">
    <property type="entry name" value="Nucleotide-diphossugar_trans"/>
</dbReference>
<dbReference type="PANTHER" id="PTHR43630:SF2">
    <property type="entry name" value="GLYCOSYLTRANSFERASE"/>
    <property type="match status" value="1"/>
</dbReference>
<dbReference type="PANTHER" id="PTHR43630">
    <property type="entry name" value="POLY-BETA-1,6-N-ACETYL-D-GLUCOSAMINE SYNTHASE"/>
    <property type="match status" value="1"/>
</dbReference>
<accession>A0AAN0KHN0</accession>
<dbReference type="Gene3D" id="3.90.550.10">
    <property type="entry name" value="Spore Coat Polysaccharide Biosynthesis Protein SpsA, Chain A"/>
    <property type="match status" value="1"/>
</dbReference>
<dbReference type="AlphaFoldDB" id="A0AAN0KHN0"/>
<dbReference type="EMBL" id="AP028908">
    <property type="protein sequence ID" value="BES84368.1"/>
    <property type="molecule type" value="Genomic_DNA"/>
</dbReference>